<sequence length="45" mass="5366">MDWSTSNEILAVGGHKYLNDTNYINEIIFYNRRGEFLHRAHLPQM</sequence>
<name>A0A821V8V9_9BILA</name>
<organism evidence="1 2">
    <name type="scientific">Rotaria socialis</name>
    <dbReference type="NCBI Taxonomy" id="392032"/>
    <lineage>
        <taxon>Eukaryota</taxon>
        <taxon>Metazoa</taxon>
        <taxon>Spiralia</taxon>
        <taxon>Gnathifera</taxon>
        <taxon>Rotifera</taxon>
        <taxon>Eurotatoria</taxon>
        <taxon>Bdelloidea</taxon>
        <taxon>Philodinida</taxon>
        <taxon>Philodinidae</taxon>
        <taxon>Rotaria</taxon>
    </lineage>
</organism>
<dbReference type="AlphaFoldDB" id="A0A821V8V9"/>
<accession>A0A821V8V9</accession>
<feature type="non-terminal residue" evidence="1">
    <location>
        <position position="45"/>
    </location>
</feature>
<evidence type="ECO:0000313" key="1">
    <source>
        <dbReference type="EMBL" id="CAF4903294.1"/>
    </source>
</evidence>
<dbReference type="Proteomes" id="UP000663873">
    <property type="component" value="Unassembled WGS sequence"/>
</dbReference>
<dbReference type="EMBL" id="CAJOBP010077438">
    <property type="protein sequence ID" value="CAF4903294.1"/>
    <property type="molecule type" value="Genomic_DNA"/>
</dbReference>
<evidence type="ECO:0000313" key="2">
    <source>
        <dbReference type="Proteomes" id="UP000663873"/>
    </source>
</evidence>
<proteinExistence type="predicted"/>
<keyword evidence="2" id="KW-1185">Reference proteome</keyword>
<reference evidence="1" key="1">
    <citation type="submission" date="2021-02" db="EMBL/GenBank/DDBJ databases">
        <authorList>
            <person name="Nowell W R."/>
        </authorList>
    </citation>
    <scope>NUCLEOTIDE SEQUENCE</scope>
</reference>
<protein>
    <submittedName>
        <fullName evidence="1">Uncharacterized protein</fullName>
    </submittedName>
</protein>
<comment type="caution">
    <text evidence="1">The sequence shown here is derived from an EMBL/GenBank/DDBJ whole genome shotgun (WGS) entry which is preliminary data.</text>
</comment>
<gene>
    <name evidence="1" type="ORF">UJA718_LOCUS45627</name>
</gene>